<keyword evidence="2" id="KW-1185">Reference proteome</keyword>
<dbReference type="Proteomes" id="UP000323164">
    <property type="component" value="Unassembled WGS sequence"/>
</dbReference>
<organism evidence="1 2">
    <name type="scientific">Cognatilysobacter lacus</name>
    <dbReference type="NCBI Taxonomy" id="1643323"/>
    <lineage>
        <taxon>Bacteria</taxon>
        <taxon>Pseudomonadati</taxon>
        <taxon>Pseudomonadota</taxon>
        <taxon>Gammaproteobacteria</taxon>
        <taxon>Lysobacterales</taxon>
        <taxon>Lysobacteraceae</taxon>
        <taxon>Cognatilysobacter</taxon>
    </lineage>
</organism>
<dbReference type="AlphaFoldDB" id="A0A5D8Z3Z2"/>
<protein>
    <submittedName>
        <fullName evidence="1">Uncharacterized protein</fullName>
    </submittedName>
</protein>
<dbReference type="OrthoDB" id="5999392at2"/>
<proteinExistence type="predicted"/>
<accession>A0A5D8Z3Z2</accession>
<dbReference type="RefSeq" id="WP_149353416.1">
    <property type="nucleotide sequence ID" value="NZ_VTRV01000136.1"/>
</dbReference>
<gene>
    <name evidence="1" type="ORF">FW784_11150</name>
</gene>
<evidence type="ECO:0000313" key="2">
    <source>
        <dbReference type="Proteomes" id="UP000323164"/>
    </source>
</evidence>
<sequence length="161" mass="17694">MNDEHIPLDEDRALPDTLRWQLRAQRENIAPPAHLWDGIEARLGAQPVSRHSTLPRYAIAASVLLAAVAGGLLLQARSPVASSALARREAQSLTREYDRAIGSMPEARAPAELAPALVELDRSAGQIRRALQNDPDSRLLLDQLRRTYSLRLALSQRAIVG</sequence>
<name>A0A5D8Z3Z2_9GAMM</name>
<comment type="caution">
    <text evidence="1">The sequence shown here is derived from an EMBL/GenBank/DDBJ whole genome shotgun (WGS) entry which is preliminary data.</text>
</comment>
<dbReference type="EMBL" id="VTRV01000136">
    <property type="protein sequence ID" value="TZF87424.1"/>
    <property type="molecule type" value="Genomic_DNA"/>
</dbReference>
<evidence type="ECO:0000313" key="1">
    <source>
        <dbReference type="EMBL" id="TZF87424.1"/>
    </source>
</evidence>
<reference evidence="1 2" key="1">
    <citation type="submission" date="2019-08" db="EMBL/GenBank/DDBJ databases">
        <title>Draft genome sequence of Lysobacter sp. UKS-15.</title>
        <authorList>
            <person name="Im W.-T."/>
        </authorList>
    </citation>
    <scope>NUCLEOTIDE SEQUENCE [LARGE SCALE GENOMIC DNA]</scope>
    <source>
        <strain evidence="1 2">UKS-15</strain>
    </source>
</reference>